<organism evidence="2 3">
    <name type="scientific">Streptomyces cinereoruber</name>
    <dbReference type="NCBI Taxonomy" id="67260"/>
    <lineage>
        <taxon>Bacteria</taxon>
        <taxon>Bacillati</taxon>
        <taxon>Actinomycetota</taxon>
        <taxon>Actinomycetes</taxon>
        <taxon>Kitasatosporales</taxon>
        <taxon>Streptomycetaceae</taxon>
        <taxon>Streptomyces</taxon>
    </lineage>
</organism>
<dbReference type="Proteomes" id="UP000642014">
    <property type="component" value="Unassembled WGS sequence"/>
</dbReference>
<dbReference type="InterPro" id="IPR016181">
    <property type="entry name" value="Acyl_CoA_acyltransferase"/>
</dbReference>
<dbReference type="AlphaFoldDB" id="A0AAV4KRW2"/>
<evidence type="ECO:0008006" key="4">
    <source>
        <dbReference type="Google" id="ProtNLM"/>
    </source>
</evidence>
<protein>
    <recommendedName>
        <fullName evidence="4">N-acetyltransferase</fullName>
    </recommendedName>
</protein>
<name>A0AAV4KRW2_9ACTN</name>
<dbReference type="EMBL" id="BMSJ01000011">
    <property type="protein sequence ID" value="GGR42653.1"/>
    <property type="molecule type" value="Genomic_DNA"/>
</dbReference>
<evidence type="ECO:0000256" key="1">
    <source>
        <dbReference type="SAM" id="MobiDB-lite"/>
    </source>
</evidence>
<dbReference type="Gene3D" id="3.40.630.30">
    <property type="match status" value="1"/>
</dbReference>
<evidence type="ECO:0000313" key="3">
    <source>
        <dbReference type="Proteomes" id="UP000642014"/>
    </source>
</evidence>
<feature type="region of interest" description="Disordered" evidence="1">
    <location>
        <begin position="38"/>
        <end position="64"/>
    </location>
</feature>
<dbReference type="SUPFAM" id="SSF55729">
    <property type="entry name" value="Acyl-CoA N-acyltransferases (Nat)"/>
    <property type="match status" value="1"/>
</dbReference>
<feature type="compositionally biased region" description="Basic and acidic residues" evidence="1">
    <location>
        <begin position="55"/>
        <end position="64"/>
    </location>
</feature>
<comment type="caution">
    <text evidence="2">The sequence shown here is derived from an EMBL/GenBank/DDBJ whole genome shotgun (WGS) entry which is preliminary data.</text>
</comment>
<gene>
    <name evidence="2" type="ORF">GCM10010497_52460</name>
</gene>
<evidence type="ECO:0000313" key="2">
    <source>
        <dbReference type="EMBL" id="GGR42653.1"/>
    </source>
</evidence>
<sequence length="64" mass="7123">MRVAERVGFRREGVREGWLRVGGERRDVLVFALPHRDGRTAARPGGATSRTSRAPGHDRTTGMH</sequence>
<accession>A0AAV4KRW2</accession>
<reference evidence="2 3" key="1">
    <citation type="journal article" date="2014" name="Int. J. Syst. Evol. Microbiol.">
        <title>Complete genome sequence of Corynebacterium casei LMG S-19264T (=DSM 44701T), isolated from a smear-ripened cheese.</title>
        <authorList>
            <consortium name="US DOE Joint Genome Institute (JGI-PGF)"/>
            <person name="Walter F."/>
            <person name="Albersmeier A."/>
            <person name="Kalinowski J."/>
            <person name="Ruckert C."/>
        </authorList>
    </citation>
    <scope>NUCLEOTIDE SEQUENCE [LARGE SCALE GENOMIC DNA]</scope>
    <source>
        <strain evidence="2 3">JCM 4205</strain>
    </source>
</reference>
<proteinExistence type="predicted"/>